<evidence type="ECO:0000313" key="2">
    <source>
        <dbReference type="WormBase" id="Bm13608"/>
    </source>
</evidence>
<organism evidence="1">
    <name type="scientific">Brugia malayi</name>
    <name type="common">Filarial nematode worm</name>
    <dbReference type="NCBI Taxonomy" id="6279"/>
    <lineage>
        <taxon>Eukaryota</taxon>
        <taxon>Metazoa</taxon>
        <taxon>Ecdysozoa</taxon>
        <taxon>Nematoda</taxon>
        <taxon>Chromadorea</taxon>
        <taxon>Rhabditida</taxon>
        <taxon>Spirurina</taxon>
        <taxon>Spiruromorpha</taxon>
        <taxon>Filarioidea</taxon>
        <taxon>Onchocercidae</taxon>
        <taxon>Brugia</taxon>
    </lineage>
</organism>
<protein>
    <submittedName>
        <fullName evidence="1">Bm13608</fullName>
    </submittedName>
</protein>
<reference evidence="1" key="1">
    <citation type="journal article" date="2007" name="Science">
        <title>Draft genome of the filarial nematode parasite Brugia malayi.</title>
        <authorList>
            <person name="Ghedin E."/>
            <person name="Wang S."/>
            <person name="Spiro D."/>
            <person name="Caler E."/>
            <person name="Zhao Q."/>
            <person name="Crabtree J."/>
            <person name="Allen J.E."/>
            <person name="Delcher A.L."/>
            <person name="Guiliano D.B."/>
            <person name="Miranda-Saavedra D."/>
            <person name="Angiuoli S.V."/>
            <person name="Creasy T."/>
            <person name="Amedeo P."/>
            <person name="Haas B."/>
            <person name="El-Sayed N.M."/>
            <person name="Wortman J.R."/>
            <person name="Feldblyum T."/>
            <person name="Tallon L."/>
            <person name="Schatz M."/>
            <person name="Shumway M."/>
            <person name="Koo H."/>
            <person name="Salzberg S.L."/>
            <person name="Schobel S."/>
            <person name="Pertea M."/>
            <person name="Pop M."/>
            <person name="White O."/>
            <person name="Barton G.J."/>
            <person name="Carlow C.K."/>
            <person name="Crawford M.J."/>
            <person name="Daub J."/>
            <person name="Dimmic M.W."/>
            <person name="Estes C.F."/>
            <person name="Foster J.M."/>
            <person name="Ganatra M."/>
            <person name="Gregory W.F."/>
            <person name="Johnson N.M."/>
            <person name="Jin J."/>
            <person name="Komuniecki R."/>
            <person name="Korf I."/>
            <person name="Kumar S."/>
            <person name="Laney S."/>
            <person name="Li B.W."/>
            <person name="Li W."/>
            <person name="Lindblom T.H."/>
            <person name="Lustigman S."/>
            <person name="Ma D."/>
            <person name="Maina C.V."/>
            <person name="Martin D.M."/>
            <person name="McCarter J.P."/>
            <person name="McReynolds L."/>
            <person name="Mitreva M."/>
            <person name="Nutman T.B."/>
            <person name="Parkinson J."/>
            <person name="Peregrin-Alvarez J.M."/>
            <person name="Poole C."/>
            <person name="Ren Q."/>
            <person name="Saunders L."/>
            <person name="Sluder A.E."/>
            <person name="Smith K."/>
            <person name="Stanke M."/>
            <person name="Unnasch T.R."/>
            <person name="Ware J."/>
            <person name="Wei A.D."/>
            <person name="Weil G."/>
            <person name="Williams D.J."/>
            <person name="Zhang Y."/>
            <person name="Williams S.A."/>
            <person name="Fraser-Liggett C."/>
            <person name="Slatko B."/>
            <person name="Blaxter M.L."/>
            <person name="Scott A.L."/>
        </authorList>
    </citation>
    <scope>NUCLEOTIDE SEQUENCE</scope>
    <source>
        <strain evidence="1">FR3</strain>
    </source>
</reference>
<proteinExistence type="predicted"/>
<dbReference type="WormBase" id="Bm13608">
    <property type="protein sequence ID" value="BM45490"/>
    <property type="gene ID" value="WBGene00233869"/>
</dbReference>
<dbReference type="AlphaFoldDB" id="A0A0J9YGG8"/>
<gene>
    <name evidence="1 2" type="ORF">Bm13608</name>
    <name evidence="1" type="ORF">BM_Bm13608</name>
</gene>
<sequence length="71" mass="8175">MELNQLWNNQITLAIIRSDCFLDLYDGANVTDTHRFLGGEISDNNIYDLSRYAFANRTSSYICQCNGFLMN</sequence>
<name>A0A0J9YGG8_BRUMA</name>
<accession>A0A0J9YGG8</accession>
<reference evidence="1" key="2">
    <citation type="submission" date="2012-12" db="EMBL/GenBank/DDBJ databases">
        <authorList>
            <person name="Gao Y.W."/>
            <person name="Fan S.T."/>
            <person name="Sun H.T."/>
            <person name="Wang Z."/>
            <person name="Gao X.L."/>
            <person name="Li Y.G."/>
            <person name="Wang T.C."/>
            <person name="Zhang K."/>
            <person name="Xu W.W."/>
            <person name="Yu Z.J."/>
            <person name="Xia X.Z."/>
        </authorList>
    </citation>
    <scope>NUCLEOTIDE SEQUENCE</scope>
    <source>
        <strain evidence="1">FR3</strain>
    </source>
</reference>
<dbReference type="OMA" id="WNNQITL"/>
<dbReference type="EMBL" id="LN859825">
    <property type="protein sequence ID" value="CDQ08504.1"/>
    <property type="molecule type" value="Genomic_DNA"/>
</dbReference>
<evidence type="ECO:0000313" key="1">
    <source>
        <dbReference type="EMBL" id="CDQ08504.1"/>
    </source>
</evidence>